<feature type="domain" description="Cupin type-1" evidence="1">
    <location>
        <begin position="17"/>
        <end position="68"/>
    </location>
</feature>
<dbReference type="AlphaFoldDB" id="A0A803M123"/>
<name>A0A803M123_CHEQI</name>
<reference evidence="2" key="2">
    <citation type="submission" date="2021-03" db="UniProtKB">
        <authorList>
            <consortium name="EnsemblPlants"/>
        </authorList>
    </citation>
    <scope>IDENTIFICATION</scope>
</reference>
<dbReference type="SUPFAM" id="SSF51182">
    <property type="entry name" value="RmlC-like cupins"/>
    <property type="match status" value="1"/>
</dbReference>
<dbReference type="Proteomes" id="UP000596660">
    <property type="component" value="Unplaced"/>
</dbReference>
<evidence type="ECO:0000313" key="2">
    <source>
        <dbReference type="EnsemblPlants" id="AUR62021655-RA:cds"/>
    </source>
</evidence>
<dbReference type="InterPro" id="IPR014710">
    <property type="entry name" value="RmlC-like_jellyroll"/>
</dbReference>
<dbReference type="Gramene" id="AUR62021655-RA">
    <property type="protein sequence ID" value="AUR62021655-RA:cds"/>
    <property type="gene ID" value="AUR62021655"/>
</dbReference>
<accession>A0A803M123</accession>
<evidence type="ECO:0000313" key="3">
    <source>
        <dbReference type="Proteomes" id="UP000596660"/>
    </source>
</evidence>
<dbReference type="EnsemblPlants" id="AUR62021655-RA">
    <property type="protein sequence ID" value="AUR62021655-RA:cds"/>
    <property type="gene ID" value="AUR62021655"/>
</dbReference>
<dbReference type="Gene3D" id="2.60.120.10">
    <property type="entry name" value="Jelly Rolls"/>
    <property type="match status" value="1"/>
</dbReference>
<organism evidence="2 3">
    <name type="scientific">Chenopodium quinoa</name>
    <name type="common">Quinoa</name>
    <dbReference type="NCBI Taxonomy" id="63459"/>
    <lineage>
        <taxon>Eukaryota</taxon>
        <taxon>Viridiplantae</taxon>
        <taxon>Streptophyta</taxon>
        <taxon>Embryophyta</taxon>
        <taxon>Tracheophyta</taxon>
        <taxon>Spermatophyta</taxon>
        <taxon>Magnoliopsida</taxon>
        <taxon>eudicotyledons</taxon>
        <taxon>Gunneridae</taxon>
        <taxon>Pentapetalae</taxon>
        <taxon>Caryophyllales</taxon>
        <taxon>Chenopodiaceae</taxon>
        <taxon>Chenopodioideae</taxon>
        <taxon>Atripliceae</taxon>
        <taxon>Chenopodium</taxon>
    </lineage>
</organism>
<evidence type="ECO:0000259" key="1">
    <source>
        <dbReference type="Pfam" id="PF00190"/>
    </source>
</evidence>
<sequence length="69" mass="7582">MENMSLMPVELHQKLTDGEGGSYYAWNDVVFPFLGAGQVSGGKLIMKPRGFVVPHYSNCSKIGYVIQGM</sequence>
<dbReference type="InterPro" id="IPR011051">
    <property type="entry name" value="RmlC_Cupin_sf"/>
</dbReference>
<proteinExistence type="predicted"/>
<reference evidence="2" key="1">
    <citation type="journal article" date="2017" name="Nature">
        <title>The genome of Chenopodium quinoa.</title>
        <authorList>
            <person name="Jarvis D.E."/>
            <person name="Ho Y.S."/>
            <person name="Lightfoot D.J."/>
            <person name="Schmoeckel S.M."/>
            <person name="Li B."/>
            <person name="Borm T.J.A."/>
            <person name="Ohyanagi H."/>
            <person name="Mineta K."/>
            <person name="Michell C.T."/>
            <person name="Saber N."/>
            <person name="Kharbatia N.M."/>
            <person name="Rupper R.R."/>
            <person name="Sharp A.R."/>
            <person name="Dally N."/>
            <person name="Boughton B.A."/>
            <person name="Woo Y.H."/>
            <person name="Gao G."/>
            <person name="Schijlen E.G.W.M."/>
            <person name="Guo X."/>
            <person name="Momin A.A."/>
            <person name="Negrao S."/>
            <person name="Al-Babili S."/>
            <person name="Gehring C."/>
            <person name="Roessner U."/>
            <person name="Jung C."/>
            <person name="Murphy K."/>
            <person name="Arold S.T."/>
            <person name="Gojobori T."/>
            <person name="van der Linden C.G."/>
            <person name="van Loo E.N."/>
            <person name="Jellen E.N."/>
            <person name="Maughan P.J."/>
            <person name="Tester M."/>
        </authorList>
    </citation>
    <scope>NUCLEOTIDE SEQUENCE [LARGE SCALE GENOMIC DNA]</scope>
    <source>
        <strain evidence="2">cv. PI 614886</strain>
    </source>
</reference>
<protein>
    <recommendedName>
        <fullName evidence="1">Cupin type-1 domain-containing protein</fullName>
    </recommendedName>
</protein>
<dbReference type="Pfam" id="PF00190">
    <property type="entry name" value="Cupin_1"/>
    <property type="match status" value="1"/>
</dbReference>
<dbReference type="InterPro" id="IPR006045">
    <property type="entry name" value="Cupin_1"/>
</dbReference>
<keyword evidence="3" id="KW-1185">Reference proteome</keyword>